<feature type="transmembrane region" description="Helical" evidence="6">
    <location>
        <begin position="483"/>
        <end position="502"/>
    </location>
</feature>
<dbReference type="AlphaFoldDB" id="A0A2S7Y9F5"/>
<dbReference type="GO" id="GO:0022857">
    <property type="term" value="F:transmembrane transporter activity"/>
    <property type="evidence" value="ECO:0007669"/>
    <property type="project" value="InterPro"/>
</dbReference>
<feature type="transmembrane region" description="Helical" evidence="6">
    <location>
        <begin position="44"/>
        <end position="60"/>
    </location>
</feature>
<dbReference type="InterPro" id="IPR002293">
    <property type="entry name" value="AA/rel_permease1"/>
</dbReference>
<feature type="transmembrane region" description="Helical" evidence="6">
    <location>
        <begin position="241"/>
        <end position="258"/>
    </location>
</feature>
<evidence type="ECO:0000256" key="3">
    <source>
        <dbReference type="ARBA" id="ARBA00022692"/>
    </source>
</evidence>
<feature type="transmembrane region" description="Helical" evidence="6">
    <location>
        <begin position="80"/>
        <end position="104"/>
    </location>
</feature>
<feature type="transmembrane region" description="Helical" evidence="6">
    <location>
        <begin position="196"/>
        <end position="216"/>
    </location>
</feature>
<keyword evidence="2" id="KW-0813">Transport</keyword>
<sequence>MHQDLDVKITLFATMSSVTKPSEPFLAHSDTAPATETPTIEKRFNFWTAFGVAVCTSGAWEGWTASIAQGLAGGGPVCLLWGWVVVSVGIICMSCALAEFVSMWPSAGGQYVWAANLAPVKYSRVLSWTTAWLGVAGLWLGALSCGMGVAVQIQSYAIVSTEYEPKTWHAFMICIACMVCWAVVNIFAVQLLHYMNAAILVVHVVGYLLVIGVLAGSTKEKHDATFVFTKFQNSTGWDSDFVSWSVGLLSALYAYFSLDTAAHFSEEIPRANVLVPRAMVLQAVATALMTLPFIITVLFCIGDIGEVLASPIGTMSPFTQILINSTSNVGLSCFLNCISSSVAMAAGFDLWGAASRAIWSMARDKALPATLAKLHPRWNVPVLANLVLLLPSIVIFMIYIWNTTAFYGIMAGVLVSFQLSYVVPLGINIFYTTWWKRELTKGPFAMGRFSFPVHVVAFLFGCYMVLFISFPVNHPVTAANMNYGSAIIGAISILAIMLWIFYGRKYYYGPLQFTATEAEQTESIASKAEHTRTAKLGQP</sequence>
<evidence type="ECO:0000256" key="1">
    <source>
        <dbReference type="ARBA" id="ARBA00004141"/>
    </source>
</evidence>
<dbReference type="EMBL" id="JRHA01000003">
    <property type="protein sequence ID" value="PQK12786.1"/>
    <property type="molecule type" value="Genomic_DNA"/>
</dbReference>
<evidence type="ECO:0000313" key="7">
    <source>
        <dbReference type="EMBL" id="PQK12786.1"/>
    </source>
</evidence>
<evidence type="ECO:0000256" key="2">
    <source>
        <dbReference type="ARBA" id="ARBA00022448"/>
    </source>
</evidence>
<feature type="transmembrane region" description="Helical" evidence="6">
    <location>
        <begin position="382"/>
        <end position="401"/>
    </location>
</feature>
<evidence type="ECO:0000256" key="6">
    <source>
        <dbReference type="SAM" id="Phobius"/>
    </source>
</evidence>
<reference evidence="7 8" key="1">
    <citation type="submission" date="2016-07" db="EMBL/GenBank/DDBJ databases">
        <title>Comparative genomics of the entomopathogenic fungus Beauveria bassiana.</title>
        <authorList>
            <person name="Valero Jimenez C.A."/>
            <person name="Zwaan B.J."/>
            <person name="Van Kan J.A."/>
            <person name="Takken W."/>
            <person name="Debets A.J."/>
            <person name="Schoustra S.E."/>
            <person name="Koenraadt C.J."/>
        </authorList>
    </citation>
    <scope>NUCLEOTIDE SEQUENCE [LARGE SCALE GENOMIC DNA]</scope>
    <source>
        <strain evidence="7 8">ARSEF 8028</strain>
    </source>
</reference>
<evidence type="ECO:0000256" key="4">
    <source>
        <dbReference type="ARBA" id="ARBA00022989"/>
    </source>
</evidence>
<name>A0A2S7Y9F5_BEABA</name>
<dbReference type="PROSITE" id="PS00218">
    <property type="entry name" value="AMINO_ACID_PERMEASE_1"/>
    <property type="match status" value="1"/>
</dbReference>
<feature type="transmembrane region" description="Helical" evidence="6">
    <location>
        <begin position="170"/>
        <end position="189"/>
    </location>
</feature>
<dbReference type="GO" id="GO:0006865">
    <property type="term" value="P:amino acid transport"/>
    <property type="evidence" value="ECO:0007669"/>
    <property type="project" value="InterPro"/>
</dbReference>
<evidence type="ECO:0000256" key="5">
    <source>
        <dbReference type="ARBA" id="ARBA00023136"/>
    </source>
</evidence>
<evidence type="ECO:0000313" key="8">
    <source>
        <dbReference type="Proteomes" id="UP000237441"/>
    </source>
</evidence>
<dbReference type="InterPro" id="IPR004840">
    <property type="entry name" value="Amino_acid_permease_CS"/>
</dbReference>
<keyword evidence="5 6" id="KW-0472">Membrane</keyword>
<protein>
    <recommendedName>
        <fullName evidence="9">Choline transport protein</fullName>
    </recommendedName>
</protein>
<feature type="transmembrane region" description="Helical" evidence="6">
    <location>
        <begin position="125"/>
        <end position="150"/>
    </location>
</feature>
<feature type="transmembrane region" description="Helical" evidence="6">
    <location>
        <begin position="279"/>
        <end position="309"/>
    </location>
</feature>
<dbReference type="Proteomes" id="UP000237441">
    <property type="component" value="Unassembled WGS sequence"/>
</dbReference>
<feature type="transmembrane region" description="Helical" evidence="6">
    <location>
        <begin position="407"/>
        <end position="431"/>
    </location>
</feature>
<feature type="transmembrane region" description="Helical" evidence="6">
    <location>
        <begin position="451"/>
        <end position="471"/>
    </location>
</feature>
<dbReference type="PANTHER" id="PTHR45649:SF14">
    <property type="entry name" value="GABA PERMEASE"/>
    <property type="match status" value="1"/>
</dbReference>
<dbReference type="OrthoDB" id="3257095at2759"/>
<evidence type="ECO:0008006" key="9">
    <source>
        <dbReference type="Google" id="ProtNLM"/>
    </source>
</evidence>
<comment type="caution">
    <text evidence="7">The sequence shown here is derived from an EMBL/GenBank/DDBJ whole genome shotgun (WGS) entry which is preliminary data.</text>
</comment>
<accession>A0A2S7Y9F5</accession>
<dbReference type="PIRSF" id="PIRSF006060">
    <property type="entry name" value="AA_transporter"/>
    <property type="match status" value="1"/>
</dbReference>
<dbReference type="Pfam" id="PF13520">
    <property type="entry name" value="AA_permease_2"/>
    <property type="match status" value="1"/>
</dbReference>
<organism evidence="7 8">
    <name type="scientific">Beauveria bassiana</name>
    <name type="common">White muscardine disease fungus</name>
    <name type="synonym">Tritirachium shiotae</name>
    <dbReference type="NCBI Taxonomy" id="176275"/>
    <lineage>
        <taxon>Eukaryota</taxon>
        <taxon>Fungi</taxon>
        <taxon>Dikarya</taxon>
        <taxon>Ascomycota</taxon>
        <taxon>Pezizomycotina</taxon>
        <taxon>Sordariomycetes</taxon>
        <taxon>Hypocreomycetidae</taxon>
        <taxon>Hypocreales</taxon>
        <taxon>Cordycipitaceae</taxon>
        <taxon>Beauveria</taxon>
    </lineage>
</organism>
<dbReference type="GO" id="GO:0016020">
    <property type="term" value="C:membrane"/>
    <property type="evidence" value="ECO:0007669"/>
    <property type="project" value="UniProtKB-SubCell"/>
</dbReference>
<gene>
    <name evidence="7" type="ORF">BB8028_0003g14010</name>
</gene>
<comment type="subcellular location">
    <subcellularLocation>
        <location evidence="1">Membrane</location>
        <topology evidence="1">Multi-pass membrane protein</topology>
    </subcellularLocation>
</comment>
<dbReference type="Gene3D" id="1.20.1740.10">
    <property type="entry name" value="Amino acid/polyamine transporter I"/>
    <property type="match status" value="1"/>
</dbReference>
<proteinExistence type="predicted"/>
<keyword evidence="4 6" id="KW-1133">Transmembrane helix</keyword>
<dbReference type="PANTHER" id="PTHR45649">
    <property type="entry name" value="AMINO-ACID PERMEASE BAT1"/>
    <property type="match status" value="1"/>
</dbReference>
<keyword evidence="3 6" id="KW-0812">Transmembrane</keyword>